<sequence length="283" mass="32104">MNKFIAILVFCLAVCTQLVAQENTLLWKVSGKGLKQDSYLFGTMHILCPDDFEIKEKVSKALKASSTLTLEVDAFSPENQELAKQLTAPNKEFLKSLSPEQLKSIETAFVAEQIPMQLFDMISPVGIMSFLALKSFNCPDPTLVKLMENELVALAKADNKPVEELESLKFQMDLMNSIFIAEELYNYVQKMDTYPALTQRMVNAYKEENLAEFNAIMFDNSYLSKENQEMMLTKRNENWVKLMPERLKKGSNFFAVGAGHLIGEHGLISLLKKQGYKVTPIFK</sequence>
<dbReference type="InterPro" id="IPR047111">
    <property type="entry name" value="YbaP-like"/>
</dbReference>
<keyword evidence="1" id="KW-0732">Signal</keyword>
<reference evidence="2" key="1">
    <citation type="submission" date="2018-02" db="EMBL/GenBank/DDBJ databases">
        <authorList>
            <person name="Vasarhelyi B.M."/>
            <person name="Deshmukh S."/>
            <person name="Balint B."/>
            <person name="Kukolya J."/>
        </authorList>
    </citation>
    <scope>NUCLEOTIDE SEQUENCE</scope>
    <source>
        <strain evidence="2">KB22</strain>
    </source>
</reference>
<accession>A0A928UT04</accession>
<dbReference type="AlphaFoldDB" id="A0A928UT04"/>
<dbReference type="CDD" id="cd14789">
    <property type="entry name" value="Tiki"/>
    <property type="match status" value="1"/>
</dbReference>
<evidence type="ECO:0000256" key="1">
    <source>
        <dbReference type="SAM" id="SignalP"/>
    </source>
</evidence>
<comment type="caution">
    <text evidence="2">The sequence shown here is derived from an EMBL/GenBank/DDBJ whole genome shotgun (WGS) entry which is preliminary data.</text>
</comment>
<dbReference type="InterPro" id="IPR002816">
    <property type="entry name" value="TraB/PrgY/GumN_fam"/>
</dbReference>
<evidence type="ECO:0000313" key="3">
    <source>
        <dbReference type="Proteomes" id="UP000616201"/>
    </source>
</evidence>
<protein>
    <submittedName>
        <fullName evidence="2">TraB/GumN family protein</fullName>
    </submittedName>
</protein>
<proteinExistence type="predicted"/>
<gene>
    <name evidence="2" type="ORF">C4F49_00670</name>
</gene>
<dbReference type="Proteomes" id="UP000616201">
    <property type="component" value="Unassembled WGS sequence"/>
</dbReference>
<feature type="chain" id="PRO_5037036864" evidence="1">
    <location>
        <begin position="21"/>
        <end position="283"/>
    </location>
</feature>
<dbReference type="EMBL" id="PRDK01000001">
    <property type="protein sequence ID" value="MBE8712192.1"/>
    <property type="molecule type" value="Genomic_DNA"/>
</dbReference>
<organism evidence="2 3">
    <name type="scientific">Sphingobacterium hungaricum</name>
    <dbReference type="NCBI Taxonomy" id="2082723"/>
    <lineage>
        <taxon>Bacteria</taxon>
        <taxon>Pseudomonadati</taxon>
        <taxon>Bacteroidota</taxon>
        <taxon>Sphingobacteriia</taxon>
        <taxon>Sphingobacteriales</taxon>
        <taxon>Sphingobacteriaceae</taxon>
        <taxon>Sphingobacterium</taxon>
    </lineage>
</organism>
<dbReference type="PANTHER" id="PTHR40590">
    <property type="entry name" value="CYTOPLASMIC PROTEIN-RELATED"/>
    <property type="match status" value="1"/>
</dbReference>
<dbReference type="Pfam" id="PF01963">
    <property type="entry name" value="TraB_PrgY_gumN"/>
    <property type="match status" value="1"/>
</dbReference>
<keyword evidence="3" id="KW-1185">Reference proteome</keyword>
<evidence type="ECO:0000313" key="2">
    <source>
        <dbReference type="EMBL" id="MBE8712192.1"/>
    </source>
</evidence>
<feature type="signal peptide" evidence="1">
    <location>
        <begin position="1"/>
        <end position="20"/>
    </location>
</feature>
<name>A0A928UT04_9SPHI</name>
<dbReference type="PANTHER" id="PTHR40590:SF1">
    <property type="entry name" value="CYTOPLASMIC PROTEIN"/>
    <property type="match status" value="1"/>
</dbReference>
<dbReference type="RefSeq" id="WP_196934533.1">
    <property type="nucleotide sequence ID" value="NZ_MU158698.1"/>
</dbReference>